<reference evidence="4 5" key="1">
    <citation type="submission" date="2021-08" db="EMBL/GenBank/DDBJ databases">
        <title>WGS assembly of Ceratopteris richardii.</title>
        <authorList>
            <person name="Marchant D.B."/>
            <person name="Chen G."/>
            <person name="Jenkins J."/>
            <person name="Shu S."/>
            <person name="Leebens-Mack J."/>
            <person name="Grimwood J."/>
            <person name="Schmutz J."/>
            <person name="Soltis P."/>
            <person name="Soltis D."/>
            <person name="Chen Z.-H."/>
        </authorList>
    </citation>
    <scope>NUCLEOTIDE SEQUENCE [LARGE SCALE GENOMIC DNA]</scope>
    <source>
        <strain evidence="4">Whitten #5841</strain>
        <tissue evidence="4">Leaf</tissue>
    </source>
</reference>
<feature type="signal peptide" evidence="2">
    <location>
        <begin position="1"/>
        <end position="21"/>
    </location>
</feature>
<dbReference type="EMBL" id="CM035432">
    <property type="protein sequence ID" value="KAH7295538.1"/>
    <property type="molecule type" value="Genomic_DNA"/>
</dbReference>
<organism evidence="4 5">
    <name type="scientific">Ceratopteris richardii</name>
    <name type="common">Triangle waterfern</name>
    <dbReference type="NCBI Taxonomy" id="49495"/>
    <lineage>
        <taxon>Eukaryota</taxon>
        <taxon>Viridiplantae</taxon>
        <taxon>Streptophyta</taxon>
        <taxon>Embryophyta</taxon>
        <taxon>Tracheophyta</taxon>
        <taxon>Polypodiopsida</taxon>
        <taxon>Polypodiidae</taxon>
        <taxon>Polypodiales</taxon>
        <taxon>Pteridineae</taxon>
        <taxon>Pteridaceae</taxon>
        <taxon>Parkerioideae</taxon>
        <taxon>Ceratopteris</taxon>
    </lineage>
</organism>
<dbReference type="AlphaFoldDB" id="A0A8T2RIY2"/>
<dbReference type="OrthoDB" id="585255at2759"/>
<dbReference type="Pfam" id="PF26578">
    <property type="entry name" value="LLG1"/>
    <property type="match status" value="1"/>
</dbReference>
<keyword evidence="1" id="KW-1133">Transmembrane helix</keyword>
<proteinExistence type="predicted"/>
<dbReference type="OMA" id="NACCEAF"/>
<evidence type="ECO:0000256" key="1">
    <source>
        <dbReference type="SAM" id="Phobius"/>
    </source>
</evidence>
<comment type="caution">
    <text evidence="4">The sequence shown here is derived from an EMBL/GenBank/DDBJ whole genome shotgun (WGS) entry which is preliminary data.</text>
</comment>
<evidence type="ECO:0000313" key="5">
    <source>
        <dbReference type="Proteomes" id="UP000825935"/>
    </source>
</evidence>
<dbReference type="Proteomes" id="UP000825935">
    <property type="component" value="Chromosome 27"/>
</dbReference>
<evidence type="ECO:0000313" key="4">
    <source>
        <dbReference type="EMBL" id="KAH7295538.1"/>
    </source>
</evidence>
<accession>A0A8T2RIY2</accession>
<feature type="transmembrane region" description="Helical" evidence="1">
    <location>
        <begin position="151"/>
        <end position="169"/>
    </location>
</feature>
<dbReference type="PANTHER" id="PTHR31533:SF35">
    <property type="entry name" value="GPI-ANCHORED PROTEIN LLG2-RELATED"/>
    <property type="match status" value="1"/>
</dbReference>
<feature type="chain" id="PRO_5035943562" description="GPI-anchored protein LLG1-like domain-containing protein" evidence="2">
    <location>
        <begin position="22"/>
        <end position="174"/>
    </location>
</feature>
<evidence type="ECO:0000256" key="2">
    <source>
        <dbReference type="SAM" id="SignalP"/>
    </source>
</evidence>
<keyword evidence="1" id="KW-0472">Membrane</keyword>
<evidence type="ECO:0000259" key="3">
    <source>
        <dbReference type="Pfam" id="PF26578"/>
    </source>
</evidence>
<keyword evidence="1" id="KW-0812">Transmembrane</keyword>
<protein>
    <recommendedName>
        <fullName evidence="3">GPI-anchored protein LLG1-like domain-containing protein</fullName>
    </recommendedName>
</protein>
<keyword evidence="5" id="KW-1185">Reference proteome</keyword>
<feature type="domain" description="GPI-anchored protein LLG1-like" evidence="3">
    <location>
        <begin position="52"/>
        <end position="128"/>
    </location>
</feature>
<gene>
    <name evidence="4" type="ORF">KP509_27G053800</name>
</gene>
<dbReference type="InterPro" id="IPR039307">
    <property type="entry name" value="LORELEI-like"/>
</dbReference>
<keyword evidence="2" id="KW-0732">Signal</keyword>
<dbReference type="InterPro" id="IPR058888">
    <property type="entry name" value="LLG1-like"/>
</dbReference>
<name>A0A8T2RIY2_CERRI</name>
<sequence>MGVRFLAVCIVVYMSIFHAFGHTNYISLPSFDVHEEMHPNRHLLQTLQECTVNFQVQNYSIITSECKGPYYPVNACCEAFVKFACPFAAEINDNTTNCAATMFSYIKIYGNYPDGLFANECVGDAQGLPCTNVTTAPPASHAGLPAVKDQILRWLVAVLSIFVLLFLWGGGSQF</sequence>
<dbReference type="PANTHER" id="PTHR31533">
    <property type="entry name" value="GPI-ANCHORED PROTEIN LLG1-RELATED-RELATED"/>
    <property type="match status" value="1"/>
</dbReference>